<gene>
    <name evidence="2" type="ORF">V3328_02765</name>
</gene>
<sequence length="94" mass="10870">MMPSSDERLYMSANGVRQPIGPDDSDIRSYHESLIRADYERCHPDDSFEDLKHRARFSKEDQGLLRDWMAVAAERARQQQKDAAPEIRRPPIAA</sequence>
<dbReference type="RefSeq" id="WP_340328108.1">
    <property type="nucleotide sequence ID" value="NZ_JAZHOF010000001.1"/>
</dbReference>
<proteinExistence type="predicted"/>
<protein>
    <submittedName>
        <fullName evidence="2">Uncharacterized protein</fullName>
    </submittedName>
</protein>
<dbReference type="AlphaFoldDB" id="A0AAW9RDQ2"/>
<comment type="caution">
    <text evidence="2">The sequence shown here is derived from an EMBL/GenBank/DDBJ whole genome shotgun (WGS) entry which is preliminary data.</text>
</comment>
<evidence type="ECO:0000313" key="2">
    <source>
        <dbReference type="EMBL" id="MEJ8570377.1"/>
    </source>
</evidence>
<evidence type="ECO:0000256" key="1">
    <source>
        <dbReference type="SAM" id="MobiDB-lite"/>
    </source>
</evidence>
<evidence type="ECO:0000313" key="3">
    <source>
        <dbReference type="Proteomes" id="UP001378188"/>
    </source>
</evidence>
<accession>A0AAW9RDQ2</accession>
<dbReference type="Proteomes" id="UP001378188">
    <property type="component" value="Unassembled WGS sequence"/>
</dbReference>
<feature type="region of interest" description="Disordered" evidence="1">
    <location>
        <begin position="1"/>
        <end position="27"/>
    </location>
</feature>
<reference evidence="2 3" key="1">
    <citation type="submission" date="2024-02" db="EMBL/GenBank/DDBJ databases">
        <title>Genome analysis and characterization of Microbaculum marinisediminis sp. nov., isolated from marine sediment.</title>
        <authorList>
            <person name="Du Z.-J."/>
            <person name="Ye Y.-Q."/>
            <person name="Zhang Z.-R."/>
            <person name="Yuan S.-M."/>
            <person name="Zhang X.-Y."/>
        </authorList>
    </citation>
    <scope>NUCLEOTIDE SEQUENCE [LARGE SCALE GENOMIC DNA]</scope>
    <source>
        <strain evidence="2 3">SDUM1044001</strain>
    </source>
</reference>
<organism evidence="2 3">
    <name type="scientific">Microbaculum marinum</name>
    <dbReference type="NCBI Taxonomy" id="1764581"/>
    <lineage>
        <taxon>Bacteria</taxon>
        <taxon>Pseudomonadati</taxon>
        <taxon>Pseudomonadota</taxon>
        <taxon>Alphaproteobacteria</taxon>
        <taxon>Hyphomicrobiales</taxon>
        <taxon>Tepidamorphaceae</taxon>
        <taxon>Microbaculum</taxon>
    </lineage>
</organism>
<dbReference type="EMBL" id="JAZHOF010000001">
    <property type="protein sequence ID" value="MEJ8570377.1"/>
    <property type="molecule type" value="Genomic_DNA"/>
</dbReference>
<feature type="region of interest" description="Disordered" evidence="1">
    <location>
        <begin position="75"/>
        <end position="94"/>
    </location>
</feature>
<keyword evidence="3" id="KW-1185">Reference proteome</keyword>
<name>A0AAW9RDQ2_9HYPH</name>